<accession>A0A2H3CS92</accession>
<keyword evidence="2" id="KW-1185">Reference proteome</keyword>
<evidence type="ECO:0000313" key="1">
    <source>
        <dbReference type="EMBL" id="PBK84294.1"/>
    </source>
</evidence>
<sequence>MRLPHATTFTNDSHKILVFGLNTGDMTTMAASNGEILSTINLKCPITSLEELYVRFHENAAVVGGGSGRGKVYVVSLQQNTVIQELHHRGDTEPVQAIDAICVGDCYRIASGSSASEPDICIWEKEIKTATVPDQVTGQASIFEASALVDNKNYLEIVVYIYVILRIIPISDSTVVPVMWMVDIEVLDMQEVLVDCQTQLQHGIGAKSMAWAQKEVSISAIEESKTSIENQHWKLQLITPVK</sequence>
<evidence type="ECO:0000313" key="2">
    <source>
        <dbReference type="Proteomes" id="UP000217790"/>
    </source>
</evidence>
<name>A0A2H3CS92_ARMGA</name>
<dbReference type="InterPro" id="IPR036322">
    <property type="entry name" value="WD40_repeat_dom_sf"/>
</dbReference>
<dbReference type="InterPro" id="IPR015943">
    <property type="entry name" value="WD40/YVTN_repeat-like_dom_sf"/>
</dbReference>
<dbReference type="SUPFAM" id="SSF50978">
    <property type="entry name" value="WD40 repeat-like"/>
    <property type="match status" value="1"/>
</dbReference>
<dbReference type="Gene3D" id="2.130.10.10">
    <property type="entry name" value="YVTN repeat-like/Quinoprotein amine dehydrogenase"/>
    <property type="match status" value="1"/>
</dbReference>
<protein>
    <recommendedName>
        <fullName evidence="3">WD40 repeat-like protein</fullName>
    </recommendedName>
</protein>
<dbReference type="Proteomes" id="UP000217790">
    <property type="component" value="Unassembled WGS sequence"/>
</dbReference>
<dbReference type="OrthoDB" id="3238562at2759"/>
<dbReference type="EMBL" id="KZ293699">
    <property type="protein sequence ID" value="PBK84294.1"/>
    <property type="molecule type" value="Genomic_DNA"/>
</dbReference>
<proteinExistence type="predicted"/>
<reference evidence="2" key="1">
    <citation type="journal article" date="2017" name="Nat. Ecol. Evol.">
        <title>Genome expansion and lineage-specific genetic innovations in the forest pathogenic fungi Armillaria.</title>
        <authorList>
            <person name="Sipos G."/>
            <person name="Prasanna A.N."/>
            <person name="Walter M.C."/>
            <person name="O'Connor E."/>
            <person name="Balint B."/>
            <person name="Krizsan K."/>
            <person name="Kiss B."/>
            <person name="Hess J."/>
            <person name="Varga T."/>
            <person name="Slot J."/>
            <person name="Riley R."/>
            <person name="Boka B."/>
            <person name="Rigling D."/>
            <person name="Barry K."/>
            <person name="Lee J."/>
            <person name="Mihaltcheva S."/>
            <person name="LaButti K."/>
            <person name="Lipzen A."/>
            <person name="Waldron R."/>
            <person name="Moloney N.M."/>
            <person name="Sperisen C."/>
            <person name="Kredics L."/>
            <person name="Vagvoelgyi C."/>
            <person name="Patrignani A."/>
            <person name="Fitzpatrick D."/>
            <person name="Nagy I."/>
            <person name="Doyle S."/>
            <person name="Anderson J.B."/>
            <person name="Grigoriev I.V."/>
            <person name="Gueldener U."/>
            <person name="Muensterkoetter M."/>
            <person name="Nagy L.G."/>
        </authorList>
    </citation>
    <scope>NUCLEOTIDE SEQUENCE [LARGE SCALE GENOMIC DNA]</scope>
    <source>
        <strain evidence="2">Ar21-2</strain>
    </source>
</reference>
<gene>
    <name evidence="1" type="ORF">ARMGADRAFT_1037226</name>
</gene>
<dbReference type="AlphaFoldDB" id="A0A2H3CS92"/>
<dbReference type="InParanoid" id="A0A2H3CS92"/>
<organism evidence="1 2">
    <name type="scientific">Armillaria gallica</name>
    <name type="common">Bulbous honey fungus</name>
    <name type="synonym">Armillaria bulbosa</name>
    <dbReference type="NCBI Taxonomy" id="47427"/>
    <lineage>
        <taxon>Eukaryota</taxon>
        <taxon>Fungi</taxon>
        <taxon>Dikarya</taxon>
        <taxon>Basidiomycota</taxon>
        <taxon>Agaricomycotina</taxon>
        <taxon>Agaricomycetes</taxon>
        <taxon>Agaricomycetidae</taxon>
        <taxon>Agaricales</taxon>
        <taxon>Marasmiineae</taxon>
        <taxon>Physalacriaceae</taxon>
        <taxon>Armillaria</taxon>
    </lineage>
</organism>
<evidence type="ECO:0008006" key="3">
    <source>
        <dbReference type="Google" id="ProtNLM"/>
    </source>
</evidence>